<dbReference type="RefSeq" id="XP_012176950.1">
    <property type="nucleotide sequence ID" value="XM_012321560.1"/>
</dbReference>
<sequence length="49" mass="5477">MPSAVNVASDVLTILYYCMIVPSSQHRGSQLFILIQKDGTLQFMFVISL</sequence>
<accession>J7S662</accession>
<gene>
    <name evidence="1" type="ORF">FIBRA_09241</name>
</gene>
<dbReference type="InParanoid" id="J7S662"/>
<proteinExistence type="predicted"/>
<name>J7S662_9APHY</name>
<keyword evidence="2" id="KW-1185">Reference proteome</keyword>
<dbReference type="Proteomes" id="UP000006352">
    <property type="component" value="Unassembled WGS sequence"/>
</dbReference>
<reference evidence="1 2" key="1">
    <citation type="journal article" date="2012" name="Appl. Environ. Microbiol.">
        <title>Short-read sequencing for genomic analysis of the brown rot fungus Fibroporia radiculosa.</title>
        <authorList>
            <person name="Tang J.D."/>
            <person name="Perkins A.D."/>
            <person name="Sonstegard T.S."/>
            <person name="Schroeder S.G."/>
            <person name="Burgess S.C."/>
            <person name="Diehl S.V."/>
        </authorList>
    </citation>
    <scope>NUCLEOTIDE SEQUENCE [LARGE SCALE GENOMIC DNA]</scope>
    <source>
        <strain evidence="1 2">TFFH 294</strain>
    </source>
</reference>
<dbReference type="EMBL" id="HE797573">
    <property type="protein sequence ID" value="CCM06929.1"/>
    <property type="molecule type" value="Genomic_DNA"/>
</dbReference>
<protein>
    <submittedName>
        <fullName evidence="1">Uncharacterized protein</fullName>
    </submittedName>
</protein>
<dbReference type="HOGENOM" id="CLU_3143056_0_0_1"/>
<dbReference type="GeneID" id="24101829"/>
<organism evidence="1 2">
    <name type="scientific">Fibroporia radiculosa</name>
    <dbReference type="NCBI Taxonomy" id="599839"/>
    <lineage>
        <taxon>Eukaryota</taxon>
        <taxon>Fungi</taxon>
        <taxon>Dikarya</taxon>
        <taxon>Basidiomycota</taxon>
        <taxon>Agaricomycotina</taxon>
        <taxon>Agaricomycetes</taxon>
        <taxon>Polyporales</taxon>
        <taxon>Fibroporiaceae</taxon>
        <taxon>Fibroporia</taxon>
    </lineage>
</organism>
<evidence type="ECO:0000313" key="2">
    <source>
        <dbReference type="Proteomes" id="UP000006352"/>
    </source>
</evidence>
<evidence type="ECO:0000313" key="1">
    <source>
        <dbReference type="EMBL" id="CCM06929.1"/>
    </source>
</evidence>
<dbReference type="AlphaFoldDB" id="J7S662"/>